<protein>
    <recommendedName>
        <fullName evidence="1">Aminoglycoside phosphotransferase domain-containing protein</fullName>
    </recommendedName>
</protein>
<dbReference type="SUPFAM" id="SSF56112">
    <property type="entry name" value="Protein kinase-like (PK-like)"/>
    <property type="match status" value="1"/>
</dbReference>
<dbReference type="Pfam" id="PF01636">
    <property type="entry name" value="APH"/>
    <property type="match status" value="1"/>
</dbReference>
<dbReference type="Proteomes" id="UP000325780">
    <property type="component" value="Unassembled WGS sequence"/>
</dbReference>
<gene>
    <name evidence="2" type="ORF">BDV25DRAFT_136806</name>
</gene>
<evidence type="ECO:0000313" key="2">
    <source>
        <dbReference type="EMBL" id="KAE8153515.1"/>
    </source>
</evidence>
<dbReference type="InterPro" id="IPR011009">
    <property type="entry name" value="Kinase-like_dom_sf"/>
</dbReference>
<dbReference type="OrthoDB" id="4207132at2759"/>
<organism evidence="2 3">
    <name type="scientific">Aspergillus avenaceus</name>
    <dbReference type="NCBI Taxonomy" id="36643"/>
    <lineage>
        <taxon>Eukaryota</taxon>
        <taxon>Fungi</taxon>
        <taxon>Dikarya</taxon>
        <taxon>Ascomycota</taxon>
        <taxon>Pezizomycotina</taxon>
        <taxon>Eurotiomycetes</taxon>
        <taxon>Eurotiomycetidae</taxon>
        <taxon>Eurotiales</taxon>
        <taxon>Aspergillaceae</taxon>
        <taxon>Aspergillus</taxon>
        <taxon>Aspergillus subgen. Circumdati</taxon>
    </lineage>
</organism>
<dbReference type="InterPro" id="IPR002575">
    <property type="entry name" value="Aminoglycoside_PTrfase"/>
</dbReference>
<evidence type="ECO:0000313" key="3">
    <source>
        <dbReference type="Proteomes" id="UP000325780"/>
    </source>
</evidence>
<feature type="domain" description="Aminoglycoside phosphotransferase" evidence="1">
    <location>
        <begin position="105"/>
        <end position="308"/>
    </location>
</feature>
<evidence type="ECO:0000259" key="1">
    <source>
        <dbReference type="Pfam" id="PF01636"/>
    </source>
</evidence>
<dbReference type="AlphaFoldDB" id="A0A5N6U4F3"/>
<proteinExistence type="predicted"/>
<accession>A0A5N6U4F3</accession>
<sequence length="368" mass="43248">MASKDEDDLFDPPQEIADAELYDYIPKNFLLYMKNTQTEWRLGKVQSEKYRNHYQRHYGETGDICSVCVATQTEGPSVGMKAVVKIKVQVQRWTRAFPDDDEILLTDEIERELDNLTRLTEGGCTATPRLIDSNMVRQDNGYLNPGGYIVVLLMEKLPGMNLLGFANFSLEKRNQVRIAFGRAMSYIVDLEDTIYSDTAQCFRAYRDWKESGLSRPERGEEYYNPMMPGRKEKLDDSGETLSALGARKVDSDVFYHFRSEEWISRMTEKLGDVQEFYRFNIRHLDTNRRNVLWDEQNDRVYIVDLEDAIYWKEHRRFWAYRDWEEWGLSGPERGEEYYDPMMPGLKEKLDDSDKTLYALAARTKHVLK</sequence>
<reference evidence="2 3" key="1">
    <citation type="submission" date="2019-04" db="EMBL/GenBank/DDBJ databases">
        <title>Friends and foes A comparative genomics study of 23 Aspergillus species from section Flavi.</title>
        <authorList>
            <consortium name="DOE Joint Genome Institute"/>
            <person name="Kjaerbolling I."/>
            <person name="Vesth T."/>
            <person name="Frisvad J.C."/>
            <person name="Nybo J.L."/>
            <person name="Theobald S."/>
            <person name="Kildgaard S."/>
            <person name="Isbrandt T."/>
            <person name="Kuo A."/>
            <person name="Sato A."/>
            <person name="Lyhne E.K."/>
            <person name="Kogle M.E."/>
            <person name="Wiebenga A."/>
            <person name="Kun R.S."/>
            <person name="Lubbers R.J."/>
            <person name="Makela M.R."/>
            <person name="Barry K."/>
            <person name="Chovatia M."/>
            <person name="Clum A."/>
            <person name="Daum C."/>
            <person name="Haridas S."/>
            <person name="He G."/>
            <person name="LaButti K."/>
            <person name="Lipzen A."/>
            <person name="Mondo S."/>
            <person name="Riley R."/>
            <person name="Salamov A."/>
            <person name="Simmons B.A."/>
            <person name="Magnuson J.K."/>
            <person name="Henrissat B."/>
            <person name="Mortensen U.H."/>
            <person name="Larsen T.O."/>
            <person name="Devries R.P."/>
            <person name="Grigoriev I.V."/>
            <person name="Machida M."/>
            <person name="Baker S.E."/>
            <person name="Andersen M.R."/>
        </authorList>
    </citation>
    <scope>NUCLEOTIDE SEQUENCE [LARGE SCALE GENOMIC DNA]</scope>
    <source>
        <strain evidence="2 3">IBT 18842</strain>
    </source>
</reference>
<keyword evidence="3" id="KW-1185">Reference proteome</keyword>
<name>A0A5N6U4F3_ASPAV</name>
<dbReference type="Gene3D" id="1.10.510.10">
    <property type="entry name" value="Transferase(Phosphotransferase) domain 1"/>
    <property type="match status" value="1"/>
</dbReference>
<dbReference type="EMBL" id="ML742038">
    <property type="protein sequence ID" value="KAE8153515.1"/>
    <property type="molecule type" value="Genomic_DNA"/>
</dbReference>